<protein>
    <recommendedName>
        <fullName evidence="4">O-methyltransferase C-terminal domain-containing protein</fullName>
    </recommendedName>
</protein>
<dbReference type="GO" id="GO:0008171">
    <property type="term" value="F:O-methyltransferase activity"/>
    <property type="evidence" value="ECO:0007669"/>
    <property type="project" value="InterPro"/>
</dbReference>
<evidence type="ECO:0000259" key="4">
    <source>
        <dbReference type="Pfam" id="PF00891"/>
    </source>
</evidence>
<keyword evidence="6" id="KW-1185">Reference proteome</keyword>
<proteinExistence type="predicted"/>
<dbReference type="PANTHER" id="PTHR11746">
    <property type="entry name" value="O-METHYLTRANSFERASE"/>
    <property type="match status" value="1"/>
</dbReference>
<dbReference type="GO" id="GO:0032259">
    <property type="term" value="P:methylation"/>
    <property type="evidence" value="ECO:0007669"/>
    <property type="project" value="UniProtKB-KW"/>
</dbReference>
<dbReference type="EMBL" id="BSYO01000017">
    <property type="protein sequence ID" value="GMH17327.1"/>
    <property type="molecule type" value="Genomic_DNA"/>
</dbReference>
<gene>
    <name evidence="5" type="ORF">Nepgr_019168</name>
</gene>
<dbReference type="PROSITE" id="PS51683">
    <property type="entry name" value="SAM_OMT_II"/>
    <property type="match status" value="1"/>
</dbReference>
<reference evidence="5" key="1">
    <citation type="submission" date="2023-05" db="EMBL/GenBank/DDBJ databases">
        <title>Nepenthes gracilis genome sequencing.</title>
        <authorList>
            <person name="Fukushima K."/>
        </authorList>
    </citation>
    <scope>NUCLEOTIDE SEQUENCE</scope>
    <source>
        <strain evidence="5">SING2019-196</strain>
    </source>
</reference>
<accession>A0AAD3SVC2</accession>
<evidence type="ECO:0000256" key="2">
    <source>
        <dbReference type="ARBA" id="ARBA00022679"/>
    </source>
</evidence>
<evidence type="ECO:0000256" key="1">
    <source>
        <dbReference type="ARBA" id="ARBA00022603"/>
    </source>
</evidence>
<keyword evidence="2" id="KW-0808">Transferase</keyword>
<organism evidence="5 6">
    <name type="scientific">Nepenthes gracilis</name>
    <name type="common">Slender pitcher plant</name>
    <dbReference type="NCBI Taxonomy" id="150966"/>
    <lineage>
        <taxon>Eukaryota</taxon>
        <taxon>Viridiplantae</taxon>
        <taxon>Streptophyta</taxon>
        <taxon>Embryophyta</taxon>
        <taxon>Tracheophyta</taxon>
        <taxon>Spermatophyta</taxon>
        <taxon>Magnoliopsida</taxon>
        <taxon>eudicotyledons</taxon>
        <taxon>Gunneridae</taxon>
        <taxon>Pentapetalae</taxon>
        <taxon>Caryophyllales</taxon>
        <taxon>Nepenthaceae</taxon>
        <taxon>Nepenthes</taxon>
    </lineage>
</organism>
<keyword evidence="3" id="KW-0949">S-adenosyl-L-methionine</keyword>
<evidence type="ECO:0000313" key="6">
    <source>
        <dbReference type="Proteomes" id="UP001279734"/>
    </source>
</evidence>
<dbReference type="Gene3D" id="3.40.50.150">
    <property type="entry name" value="Vaccinia Virus protein VP39"/>
    <property type="match status" value="1"/>
</dbReference>
<sequence length="183" mass="19847">MAASAEEIESNVDALFSCENSADDIEIYLSAGQMVHSVAFSMVLHTAIELGLGKLKEAILEGGTPFNRAHGSHAFEYFGMDPRFNKVFNAAMYNVSTIYMNKIVLSYGCGFENIRQLVDVGGGVGDALKTIVSKYPHIKGINYDLPHVIQHAIPCSGVEHIGGDMFESVPSGDAIWMKVSQTL</sequence>
<name>A0AAD3SVC2_NEPGR</name>
<comment type="caution">
    <text evidence="5">The sequence shown here is derived from an EMBL/GenBank/DDBJ whole genome shotgun (WGS) entry which is preliminary data.</text>
</comment>
<evidence type="ECO:0000313" key="5">
    <source>
        <dbReference type="EMBL" id="GMH17327.1"/>
    </source>
</evidence>
<dbReference type="Proteomes" id="UP001279734">
    <property type="component" value="Unassembled WGS sequence"/>
</dbReference>
<dbReference type="SUPFAM" id="SSF53335">
    <property type="entry name" value="S-adenosyl-L-methionine-dependent methyltransferases"/>
    <property type="match status" value="1"/>
</dbReference>
<dbReference type="AlphaFoldDB" id="A0AAD3SVC2"/>
<evidence type="ECO:0000256" key="3">
    <source>
        <dbReference type="ARBA" id="ARBA00022691"/>
    </source>
</evidence>
<dbReference type="InterPro" id="IPR016461">
    <property type="entry name" value="COMT-like"/>
</dbReference>
<dbReference type="Pfam" id="PF00891">
    <property type="entry name" value="Methyltransf_2"/>
    <property type="match status" value="1"/>
</dbReference>
<keyword evidence="1" id="KW-0489">Methyltransferase</keyword>
<feature type="domain" description="O-methyltransferase C-terminal" evidence="4">
    <location>
        <begin position="54"/>
        <end position="178"/>
    </location>
</feature>
<dbReference type="InterPro" id="IPR001077">
    <property type="entry name" value="COMT_C"/>
</dbReference>
<dbReference type="InterPro" id="IPR029063">
    <property type="entry name" value="SAM-dependent_MTases_sf"/>
</dbReference>